<gene>
    <name evidence="7" type="ORF">C469_01589</name>
</gene>
<dbReference type="Gene3D" id="3.40.630.10">
    <property type="entry name" value="Zn peptidases"/>
    <property type="match status" value="1"/>
</dbReference>
<keyword evidence="3" id="KW-0378">Hydrolase</keyword>
<feature type="domain" description="Succinylglutamate desuccinylase/Aspartoacylase catalytic" evidence="6">
    <location>
        <begin position="67"/>
        <end position="246"/>
    </location>
</feature>
<keyword evidence="2" id="KW-0479">Metal-binding</keyword>
<evidence type="ECO:0000313" key="7">
    <source>
        <dbReference type="EMBL" id="EMA64165.1"/>
    </source>
</evidence>
<dbReference type="GO" id="GO:0016811">
    <property type="term" value="F:hydrolase activity, acting on carbon-nitrogen (but not peptide) bonds, in linear amides"/>
    <property type="evidence" value="ECO:0007669"/>
    <property type="project" value="InterPro"/>
</dbReference>
<dbReference type="Proteomes" id="UP000011650">
    <property type="component" value="Unassembled WGS sequence"/>
</dbReference>
<dbReference type="InterPro" id="IPR053138">
    <property type="entry name" value="N-alpha-Ac-DABA_deacetylase"/>
</dbReference>
<evidence type="ECO:0000256" key="2">
    <source>
        <dbReference type="ARBA" id="ARBA00022723"/>
    </source>
</evidence>
<comment type="cofactor">
    <cofactor evidence="1">
        <name>Zn(2+)</name>
        <dbReference type="ChEBI" id="CHEBI:29105"/>
    </cofactor>
</comment>
<dbReference type="PIRSF" id="PIRSF039012">
    <property type="entry name" value="ASP"/>
    <property type="match status" value="1"/>
</dbReference>
<keyword evidence="4" id="KW-0862">Zinc</keyword>
<dbReference type="GO" id="GO:0016788">
    <property type="term" value="F:hydrolase activity, acting on ester bonds"/>
    <property type="evidence" value="ECO:0007669"/>
    <property type="project" value="InterPro"/>
</dbReference>
<dbReference type="InterPro" id="IPR055438">
    <property type="entry name" value="AstE_AspA_cat"/>
</dbReference>
<reference evidence="7 8" key="1">
    <citation type="journal article" date="2014" name="PLoS Genet.">
        <title>Phylogenetically driven sequencing of extremely halophilic archaea reveals strategies for static and dynamic osmo-response.</title>
        <authorList>
            <person name="Becker E.A."/>
            <person name="Seitzer P.M."/>
            <person name="Tritt A."/>
            <person name="Larsen D."/>
            <person name="Krusor M."/>
            <person name="Yao A.I."/>
            <person name="Wu D."/>
            <person name="Madern D."/>
            <person name="Eisen J.A."/>
            <person name="Darling A.E."/>
            <person name="Facciotti M.T."/>
        </authorList>
    </citation>
    <scope>NUCLEOTIDE SEQUENCE [LARGE SCALE GENOMIC DNA]</scope>
    <source>
        <strain evidence="7 8">DSM 21995</strain>
    </source>
</reference>
<dbReference type="PANTHER" id="PTHR37326">
    <property type="entry name" value="BLL3975 PROTEIN"/>
    <property type="match status" value="1"/>
</dbReference>
<evidence type="ECO:0000259" key="6">
    <source>
        <dbReference type="Pfam" id="PF24827"/>
    </source>
</evidence>
<sequence>MSDPQSESSSDSQSEPPSEASREPEPFRYDAVVDPGEKRHIRYEVGETYLGDPIEMPVTIVNGEAGGPTLFLSAGIHGDELNGVKVVQEVADRYSPAEIHGTVVCLHVCNVPAYEAQRRDTPIYDQDMNRSFPGKERSNTTERMANRIYRRFVAQCDLGLDFHTSTRNRTTIYHARADLDDPGVRRLARAFATNVVLYGAGDQGSLRSTATADGIPTVTVEMGRAHRFQPVLIEKALEGVESVLAEYELTPGEAVHWPGWFQSTAADSTKRWLRADTGGLVEMEWGPYPLVYEGETICTVTNHFKTAEHAVEAPFDGLILGSLENPVAAPGHPLCHIAQLDGETRREIEREIEIGEFDGYRSHGDSWADD</sequence>
<evidence type="ECO:0000256" key="1">
    <source>
        <dbReference type="ARBA" id="ARBA00001947"/>
    </source>
</evidence>
<protein>
    <submittedName>
        <fullName evidence="7">Succinylglutamate desuccinylase/aspartoacylase</fullName>
    </submittedName>
</protein>
<comment type="caution">
    <text evidence="7">The sequence shown here is derived from an EMBL/GenBank/DDBJ whole genome shotgun (WGS) entry which is preliminary data.</text>
</comment>
<evidence type="ECO:0000313" key="8">
    <source>
        <dbReference type="Proteomes" id="UP000011650"/>
    </source>
</evidence>
<dbReference type="SUPFAM" id="SSF53187">
    <property type="entry name" value="Zn-dependent exopeptidases"/>
    <property type="match status" value="1"/>
</dbReference>
<dbReference type="EMBL" id="AOJG01000004">
    <property type="protein sequence ID" value="EMA64165.1"/>
    <property type="molecule type" value="Genomic_DNA"/>
</dbReference>
<evidence type="ECO:0000256" key="3">
    <source>
        <dbReference type="ARBA" id="ARBA00022801"/>
    </source>
</evidence>
<dbReference type="Pfam" id="PF24827">
    <property type="entry name" value="AstE_AspA_cat"/>
    <property type="match status" value="1"/>
</dbReference>
<organism evidence="7 8">
    <name type="scientific">Halorubrum lipolyticum DSM 21995</name>
    <dbReference type="NCBI Taxonomy" id="1227482"/>
    <lineage>
        <taxon>Archaea</taxon>
        <taxon>Methanobacteriati</taxon>
        <taxon>Methanobacteriota</taxon>
        <taxon>Stenosarchaea group</taxon>
        <taxon>Halobacteria</taxon>
        <taxon>Halobacteriales</taxon>
        <taxon>Haloferacaceae</taxon>
        <taxon>Halorubrum</taxon>
    </lineage>
</organism>
<dbReference type="InterPro" id="IPR043795">
    <property type="entry name" value="N-alpha-Ac-DABA-like"/>
</dbReference>
<evidence type="ECO:0000256" key="4">
    <source>
        <dbReference type="ARBA" id="ARBA00022833"/>
    </source>
</evidence>
<keyword evidence="8" id="KW-1185">Reference proteome</keyword>
<dbReference type="STRING" id="1227482.C469_01589"/>
<accession>M0P5Q8</accession>
<name>M0P5Q8_9EURY</name>
<proteinExistence type="predicted"/>
<feature type="region of interest" description="Disordered" evidence="5">
    <location>
        <begin position="1"/>
        <end position="30"/>
    </location>
</feature>
<feature type="compositionally biased region" description="Low complexity" evidence="5">
    <location>
        <begin position="1"/>
        <end position="19"/>
    </location>
</feature>
<dbReference type="CDD" id="cd06251">
    <property type="entry name" value="M14_ASTE_ASPA-like"/>
    <property type="match status" value="1"/>
</dbReference>
<dbReference type="GO" id="GO:0046872">
    <property type="term" value="F:metal ion binding"/>
    <property type="evidence" value="ECO:0007669"/>
    <property type="project" value="UniProtKB-KW"/>
</dbReference>
<dbReference type="PATRIC" id="fig|1227482.3.peg.324"/>
<dbReference type="AlphaFoldDB" id="M0P5Q8"/>
<evidence type="ECO:0000256" key="5">
    <source>
        <dbReference type="SAM" id="MobiDB-lite"/>
    </source>
</evidence>
<dbReference type="RefSeq" id="WP_008003218.1">
    <property type="nucleotide sequence ID" value="NZ_AOJG01000004.1"/>
</dbReference>
<dbReference type="PANTHER" id="PTHR37326:SF1">
    <property type="entry name" value="BLL3975 PROTEIN"/>
    <property type="match status" value="1"/>
</dbReference>